<name>A0ABQ8TZX4_PERAM</name>
<reference evidence="3 4" key="1">
    <citation type="journal article" date="2022" name="Allergy">
        <title>Genome assembly and annotation of Periplaneta americana reveal a comprehensive cockroach allergen profile.</title>
        <authorList>
            <person name="Wang L."/>
            <person name="Xiong Q."/>
            <person name="Saelim N."/>
            <person name="Wang L."/>
            <person name="Nong W."/>
            <person name="Wan A.T."/>
            <person name="Shi M."/>
            <person name="Liu X."/>
            <person name="Cao Q."/>
            <person name="Hui J.H.L."/>
            <person name="Sookrung N."/>
            <person name="Leung T.F."/>
            <person name="Tungtrongchitr A."/>
            <person name="Tsui S.K.W."/>
        </authorList>
    </citation>
    <scope>NUCLEOTIDE SEQUENCE [LARGE SCALE GENOMIC DNA]</scope>
    <source>
        <strain evidence="3">PWHHKU_190912</strain>
    </source>
</reference>
<dbReference type="InterPro" id="IPR032135">
    <property type="entry name" value="DUF4817"/>
</dbReference>
<organism evidence="3 4">
    <name type="scientific">Periplaneta americana</name>
    <name type="common">American cockroach</name>
    <name type="synonym">Blatta americana</name>
    <dbReference type="NCBI Taxonomy" id="6978"/>
    <lineage>
        <taxon>Eukaryota</taxon>
        <taxon>Metazoa</taxon>
        <taxon>Ecdysozoa</taxon>
        <taxon>Arthropoda</taxon>
        <taxon>Hexapoda</taxon>
        <taxon>Insecta</taxon>
        <taxon>Pterygota</taxon>
        <taxon>Neoptera</taxon>
        <taxon>Polyneoptera</taxon>
        <taxon>Dictyoptera</taxon>
        <taxon>Blattodea</taxon>
        <taxon>Blattoidea</taxon>
        <taxon>Blattidae</taxon>
        <taxon>Blattinae</taxon>
        <taxon>Periplaneta</taxon>
    </lineage>
</organism>
<dbReference type="Pfam" id="PF16087">
    <property type="entry name" value="DUF4817"/>
    <property type="match status" value="1"/>
</dbReference>
<protein>
    <recommendedName>
        <fullName evidence="2">DUF4817 domain-containing protein</fullName>
    </recommendedName>
</protein>
<evidence type="ECO:0000259" key="2">
    <source>
        <dbReference type="Pfam" id="PF16087"/>
    </source>
</evidence>
<dbReference type="PANTHER" id="PTHR12301:SF8">
    <property type="entry name" value="STERILE ALPHA MOTIF DOMAIN-CONTAINING PROTEIN 5"/>
    <property type="match status" value="1"/>
</dbReference>
<feature type="domain" description="DUF4817" evidence="2">
    <location>
        <begin position="4"/>
        <end position="56"/>
    </location>
</feature>
<evidence type="ECO:0000313" key="3">
    <source>
        <dbReference type="EMBL" id="KAJ4452259.1"/>
    </source>
</evidence>
<feature type="region of interest" description="Disordered" evidence="1">
    <location>
        <begin position="121"/>
        <end position="161"/>
    </location>
</feature>
<dbReference type="InterPro" id="IPR051725">
    <property type="entry name" value="SAM-SH3_domain_protein"/>
</dbReference>
<sequence length="409" mass="46816">MQYTLNQRLFLVKQYWITNSITATQRAYQREFGVRNPPKRNTILGLINKLETTGSLVSEKGKHRLSRLPTVVVDSGERGYLEGLAFEVRRPVQHALRRCSGAPGGPAPAGVGGSVPRIRVLVGTTPDTPPRTRTPPAPRAPSASIPQGHHGITTSHSQPIYVPGKYSPSSCLSDKEEDEIYGFGYGIYGKQMLQRQQQQKMIISPQVNYQRPRHTFPYRNGTNLLILNAKQSTISSHCRKGQVSDLPSFCTDRRRDATECRGSNKLCTHQVIRKMTDKLEVVSDPGEENCVISGKRKRNEINYRRNVNKKNKLKALERQFHWEVCSSLYDRRTMWYVPDQYNTLIHQANTNNRFSVESVTTDDILNFKYWWPEYYKKTTCSLDTLRKKGKDKNMFSSAQFSEFVYSKDD</sequence>
<feature type="compositionally biased region" description="Pro residues" evidence="1">
    <location>
        <begin position="127"/>
        <end position="139"/>
    </location>
</feature>
<evidence type="ECO:0000313" key="4">
    <source>
        <dbReference type="Proteomes" id="UP001148838"/>
    </source>
</evidence>
<accession>A0ABQ8TZX4</accession>
<gene>
    <name evidence="3" type="ORF">ANN_03777</name>
</gene>
<dbReference type="PANTHER" id="PTHR12301">
    <property type="entry name" value="SAM-DOMAIN, SH3 AND NUCLEAR LOCALIZATION SIGNALS PROTEIN RELATED"/>
    <property type="match status" value="1"/>
</dbReference>
<dbReference type="EMBL" id="JAJSOF020000001">
    <property type="protein sequence ID" value="KAJ4452259.1"/>
    <property type="molecule type" value="Genomic_DNA"/>
</dbReference>
<keyword evidence="4" id="KW-1185">Reference proteome</keyword>
<comment type="caution">
    <text evidence="3">The sequence shown here is derived from an EMBL/GenBank/DDBJ whole genome shotgun (WGS) entry which is preliminary data.</text>
</comment>
<evidence type="ECO:0000256" key="1">
    <source>
        <dbReference type="SAM" id="MobiDB-lite"/>
    </source>
</evidence>
<proteinExistence type="predicted"/>
<dbReference type="Proteomes" id="UP001148838">
    <property type="component" value="Unassembled WGS sequence"/>
</dbReference>